<dbReference type="Proteomes" id="UP001221217">
    <property type="component" value="Unassembled WGS sequence"/>
</dbReference>
<evidence type="ECO:0000313" key="8">
    <source>
        <dbReference type="Proteomes" id="UP001221217"/>
    </source>
</evidence>
<dbReference type="Pfam" id="PF00294">
    <property type="entry name" value="PfkB"/>
    <property type="match status" value="1"/>
</dbReference>
<dbReference type="InterPro" id="IPR023314">
    <property type="entry name" value="Myo_inos_IolC-like_sf"/>
</dbReference>
<dbReference type="InterPro" id="IPR050306">
    <property type="entry name" value="PfkB_Carbo_kinase"/>
</dbReference>
<dbReference type="PANTHER" id="PTHR43085">
    <property type="entry name" value="HEXOKINASE FAMILY MEMBER"/>
    <property type="match status" value="1"/>
</dbReference>
<dbReference type="PROSITE" id="PS00584">
    <property type="entry name" value="PFKB_KINASES_2"/>
    <property type="match status" value="1"/>
</dbReference>
<comment type="caution">
    <text evidence="7">The sequence shown here is derived from an EMBL/GenBank/DDBJ whole genome shotgun (WGS) entry which is preliminary data.</text>
</comment>
<evidence type="ECO:0000256" key="3">
    <source>
        <dbReference type="ARBA" id="ARBA00022741"/>
    </source>
</evidence>
<dbReference type="InterPro" id="IPR030830">
    <property type="entry name" value="Myo_inos_IolC"/>
</dbReference>
<dbReference type="EMBL" id="JAQQAL010000012">
    <property type="protein sequence ID" value="MDC7226503.1"/>
    <property type="molecule type" value="Genomic_DNA"/>
</dbReference>
<sequence>MLEFGENKSIDVVCLGRAGIDLNAAQMNVPMEENMTFRKTVGGSPANIAVACSKYNLKVGFIGRVSDDQHGRYIRSYFESKGINTESLITDQDGGMIGLAFTEIKSPKDSSYILHRDNVADLNLSVDDIDEEYIRNTKLLVVSGTALSKSPSREAVFAALEYAEKHDTRVMLDIDYRNYTWKSAVESGIYLSLCAEKCDIIVGTREEFDMLEMFSNPGNREDALTAGKWFGYKARVVIVKHGKDGSFAYSSDGSVTEGAVFPVTPLKTMGAGDSYAGGLIFGMLDGRTISEAMEIGAGAAAIVVQSPDCSESMPSLQEVRDFIDGYRSGL</sequence>
<dbReference type="NCBIfam" id="TIGR04382">
    <property type="entry name" value="myo_inos_iolC_N"/>
    <property type="match status" value="1"/>
</dbReference>
<keyword evidence="5" id="KW-0067">ATP-binding</keyword>
<accession>A0AAJ1MIN7</accession>
<keyword evidence="4" id="KW-0418">Kinase</keyword>
<proteinExistence type="inferred from homology"/>
<dbReference type="InterPro" id="IPR011611">
    <property type="entry name" value="PfkB_dom"/>
</dbReference>
<dbReference type="InterPro" id="IPR002173">
    <property type="entry name" value="Carboh/pur_kinase_PfkB_CS"/>
</dbReference>
<dbReference type="SUPFAM" id="SSF53613">
    <property type="entry name" value="Ribokinase-like"/>
    <property type="match status" value="1"/>
</dbReference>
<evidence type="ECO:0000313" key="7">
    <source>
        <dbReference type="EMBL" id="MDC7226503.1"/>
    </source>
</evidence>
<dbReference type="Gene3D" id="3.40.1190.20">
    <property type="match status" value="1"/>
</dbReference>
<feature type="domain" description="Carbohydrate kinase PfkB" evidence="6">
    <location>
        <begin position="11"/>
        <end position="315"/>
    </location>
</feature>
<keyword evidence="2 7" id="KW-0808">Transferase</keyword>
<evidence type="ECO:0000256" key="1">
    <source>
        <dbReference type="ARBA" id="ARBA00010688"/>
    </source>
</evidence>
<dbReference type="GO" id="GO:0005524">
    <property type="term" value="F:ATP binding"/>
    <property type="evidence" value="ECO:0007669"/>
    <property type="project" value="UniProtKB-KW"/>
</dbReference>
<dbReference type="AlphaFoldDB" id="A0AAJ1MIN7"/>
<evidence type="ECO:0000256" key="4">
    <source>
        <dbReference type="ARBA" id="ARBA00022777"/>
    </source>
</evidence>
<organism evidence="7 8">
    <name type="scientific">Candidatus Thalassospirochaeta sargassi</name>
    <dbReference type="NCBI Taxonomy" id="3119039"/>
    <lineage>
        <taxon>Bacteria</taxon>
        <taxon>Pseudomonadati</taxon>
        <taxon>Spirochaetota</taxon>
        <taxon>Spirochaetia</taxon>
        <taxon>Spirochaetales</taxon>
        <taxon>Spirochaetaceae</taxon>
        <taxon>Candidatus Thalassospirochaeta</taxon>
    </lineage>
</organism>
<dbReference type="EC" id="2.7.1.92" evidence="7"/>
<dbReference type="CDD" id="cd01166">
    <property type="entry name" value="KdgK"/>
    <property type="match status" value="1"/>
</dbReference>
<keyword evidence="3" id="KW-0547">Nucleotide-binding</keyword>
<evidence type="ECO:0000256" key="2">
    <source>
        <dbReference type="ARBA" id="ARBA00022679"/>
    </source>
</evidence>
<gene>
    <name evidence="7" type="primary">iolC</name>
    <name evidence="7" type="ORF">PQJ61_07040</name>
</gene>
<dbReference type="InterPro" id="IPR029056">
    <property type="entry name" value="Ribokinase-like"/>
</dbReference>
<dbReference type="Gene3D" id="2.20.150.10">
    <property type="entry name" value="putative 5-dehydro-2- deoxygluconokinase"/>
    <property type="match status" value="1"/>
</dbReference>
<protein>
    <submittedName>
        <fullName evidence="7">5-dehydro-2-deoxygluconokinase</fullName>
        <ecNumber evidence="7">2.7.1.92</ecNumber>
    </submittedName>
</protein>
<dbReference type="PANTHER" id="PTHR43085:SF49">
    <property type="entry name" value="5-DEHYDRO-2-DEOXYGLUCONOKINASE"/>
    <property type="match status" value="1"/>
</dbReference>
<reference evidence="7 8" key="1">
    <citation type="submission" date="2022-12" db="EMBL/GenBank/DDBJ databases">
        <title>Metagenome assembled genome from gulf of manar.</title>
        <authorList>
            <person name="Kohli P."/>
            <person name="Pk S."/>
            <person name="Venkata Ramana C."/>
            <person name="Sasikala C."/>
        </authorList>
    </citation>
    <scope>NUCLEOTIDE SEQUENCE [LARGE SCALE GENOMIC DNA]</scope>
    <source>
        <strain evidence="7">JB008</strain>
    </source>
</reference>
<comment type="similarity">
    <text evidence="1">Belongs to the carbohydrate kinase PfkB family.</text>
</comment>
<evidence type="ECO:0000259" key="6">
    <source>
        <dbReference type="Pfam" id="PF00294"/>
    </source>
</evidence>
<dbReference type="GO" id="GO:0047590">
    <property type="term" value="F:5-dehydro-2-deoxygluconokinase activity"/>
    <property type="evidence" value="ECO:0007669"/>
    <property type="project" value="UniProtKB-EC"/>
</dbReference>
<evidence type="ECO:0000256" key="5">
    <source>
        <dbReference type="ARBA" id="ARBA00022840"/>
    </source>
</evidence>
<name>A0AAJ1MIN7_9SPIO</name>